<evidence type="ECO:0000313" key="8">
    <source>
        <dbReference type="Proteomes" id="UP000267536"/>
    </source>
</evidence>
<protein>
    <submittedName>
        <fullName evidence="7">Acyl-CoA dehydrogenase</fullName>
    </submittedName>
</protein>
<keyword evidence="5" id="KW-0560">Oxidoreductase</keyword>
<dbReference type="GO" id="GO:0003995">
    <property type="term" value="F:acyl-CoA dehydrogenase activity"/>
    <property type="evidence" value="ECO:0007669"/>
    <property type="project" value="TreeGrafter"/>
</dbReference>
<dbReference type="Gene3D" id="1.10.540.10">
    <property type="entry name" value="Acyl-CoA dehydrogenase/oxidase, N-terminal domain"/>
    <property type="match status" value="1"/>
</dbReference>
<dbReference type="InterPro" id="IPR036250">
    <property type="entry name" value="AcylCo_DH-like_C"/>
</dbReference>
<comment type="similarity">
    <text evidence="2">Belongs to the acyl-CoA dehydrogenase family.</text>
</comment>
<dbReference type="GO" id="GO:0050660">
    <property type="term" value="F:flavin adenine dinucleotide binding"/>
    <property type="evidence" value="ECO:0007669"/>
    <property type="project" value="InterPro"/>
</dbReference>
<gene>
    <name evidence="7" type="ORF">EF294_06640</name>
</gene>
<evidence type="ECO:0000256" key="1">
    <source>
        <dbReference type="ARBA" id="ARBA00001974"/>
    </source>
</evidence>
<dbReference type="PANTHER" id="PTHR43884:SF20">
    <property type="entry name" value="ACYL-COA DEHYDROGENASE FADE28"/>
    <property type="match status" value="1"/>
</dbReference>
<evidence type="ECO:0000256" key="3">
    <source>
        <dbReference type="ARBA" id="ARBA00022630"/>
    </source>
</evidence>
<keyword evidence="8" id="KW-1185">Reference proteome</keyword>
<dbReference type="InterPro" id="IPR009075">
    <property type="entry name" value="AcylCo_DH/oxidase_C"/>
</dbReference>
<dbReference type="AlphaFoldDB" id="A0A3N4GVN7"/>
<dbReference type="RefSeq" id="WP_123927108.1">
    <property type="nucleotide sequence ID" value="NZ_JBPSDP010000004.1"/>
</dbReference>
<name>A0A3N4GVN7_9ACTN</name>
<dbReference type="OrthoDB" id="4367481at2"/>
<dbReference type="Gene3D" id="1.20.140.10">
    <property type="entry name" value="Butyryl-CoA Dehydrogenase, subunit A, domain 3"/>
    <property type="match status" value="1"/>
</dbReference>
<dbReference type="InterPro" id="IPR037069">
    <property type="entry name" value="AcylCoA_DH/ox_N_sf"/>
</dbReference>
<comment type="cofactor">
    <cofactor evidence="1">
        <name>FAD</name>
        <dbReference type="ChEBI" id="CHEBI:57692"/>
    </cofactor>
</comment>
<evidence type="ECO:0000256" key="5">
    <source>
        <dbReference type="ARBA" id="ARBA00023002"/>
    </source>
</evidence>
<dbReference type="Pfam" id="PF00441">
    <property type="entry name" value="Acyl-CoA_dh_1"/>
    <property type="match status" value="1"/>
</dbReference>
<dbReference type="InterPro" id="IPR009100">
    <property type="entry name" value="AcylCoA_DH/oxidase_NM_dom_sf"/>
</dbReference>
<evidence type="ECO:0000256" key="4">
    <source>
        <dbReference type="ARBA" id="ARBA00022827"/>
    </source>
</evidence>
<feature type="domain" description="Acyl-CoA dehydrogenase/oxidase C-terminal" evidence="6">
    <location>
        <begin position="247"/>
        <end position="373"/>
    </location>
</feature>
<comment type="caution">
    <text evidence="7">The sequence shown here is derived from an EMBL/GenBank/DDBJ whole genome shotgun (WGS) entry which is preliminary data.</text>
</comment>
<evidence type="ECO:0000313" key="7">
    <source>
        <dbReference type="EMBL" id="RPA64786.1"/>
    </source>
</evidence>
<evidence type="ECO:0000259" key="6">
    <source>
        <dbReference type="Pfam" id="PF00441"/>
    </source>
</evidence>
<accession>A0A3N4GVN7</accession>
<dbReference type="EMBL" id="RKMH01000004">
    <property type="protein sequence ID" value="RPA64786.1"/>
    <property type="molecule type" value="Genomic_DNA"/>
</dbReference>
<organism evidence="7 8">
    <name type="scientific">Gordonia oryzae</name>
    <dbReference type="NCBI Taxonomy" id="2487349"/>
    <lineage>
        <taxon>Bacteria</taxon>
        <taxon>Bacillati</taxon>
        <taxon>Actinomycetota</taxon>
        <taxon>Actinomycetes</taxon>
        <taxon>Mycobacteriales</taxon>
        <taxon>Gordoniaceae</taxon>
        <taxon>Gordonia</taxon>
    </lineage>
</organism>
<dbReference type="PANTHER" id="PTHR43884">
    <property type="entry name" value="ACYL-COA DEHYDROGENASE"/>
    <property type="match status" value="1"/>
</dbReference>
<sequence>MDEALNSTGPAGTTPGISPDEVRAALRDYFATRPGLDEVRRTRDGRQPSGFDESSWRTLATDVGLCSLGMSPRWGGLGLGLDCLVAAVEECGAALYPGPARAAVLAAWALGEGALVEGGQGDLADADDVTETIKGLLAGMVVPGSTLDAQVAEPQCFPLWRAGATTGVLSAVSHGVVAGLTVTEVRTDDGIAAALVILDDSVDRRSRTTVDFALPRTDVIVTGAPTLLLTEPGDDTALQRIRDASTLMRAAEQVGGAAGCVSSMVEYAGVREQFGHPIGSYQAIAHRCARTAVDVAGARGLVTAGAAALDRTTFADPDTAVHLASLAHASAGEAYLAASSSLIQVSGGIGFTWEHHAHLHFRHARTLAAAGGTPAEYYDRAVVDGCLDLVTSGVGGNEAVNPIEMASG</sequence>
<dbReference type="Proteomes" id="UP000267536">
    <property type="component" value="Unassembled WGS sequence"/>
</dbReference>
<keyword evidence="3" id="KW-0285">Flavoprotein</keyword>
<dbReference type="SUPFAM" id="SSF47203">
    <property type="entry name" value="Acyl-CoA dehydrogenase C-terminal domain-like"/>
    <property type="match status" value="1"/>
</dbReference>
<proteinExistence type="inferred from homology"/>
<dbReference type="SUPFAM" id="SSF56645">
    <property type="entry name" value="Acyl-CoA dehydrogenase NM domain-like"/>
    <property type="match status" value="1"/>
</dbReference>
<keyword evidence="4" id="KW-0274">FAD</keyword>
<reference evidence="7 8" key="1">
    <citation type="submission" date="2018-11" db="EMBL/GenBank/DDBJ databases">
        <title>Draft genome sequence of Gordonia sp. RS15-1S isolated from rice stems.</title>
        <authorList>
            <person name="Muangham S."/>
        </authorList>
    </citation>
    <scope>NUCLEOTIDE SEQUENCE [LARGE SCALE GENOMIC DNA]</scope>
    <source>
        <strain evidence="7 8">RS15-1S</strain>
    </source>
</reference>
<evidence type="ECO:0000256" key="2">
    <source>
        <dbReference type="ARBA" id="ARBA00009347"/>
    </source>
</evidence>